<keyword evidence="1" id="KW-0812">Transmembrane</keyword>
<keyword evidence="2" id="KW-0732">Signal</keyword>
<dbReference type="EnsemblPlants" id="OB06G15900.1">
    <property type="protein sequence ID" value="OB06G15900.1"/>
    <property type="gene ID" value="OB06G15900"/>
</dbReference>
<dbReference type="HOGENOM" id="CLU_160982_0_0_1"/>
<organism evidence="3">
    <name type="scientific">Oryza brachyantha</name>
    <name type="common">malo sina</name>
    <dbReference type="NCBI Taxonomy" id="4533"/>
    <lineage>
        <taxon>Eukaryota</taxon>
        <taxon>Viridiplantae</taxon>
        <taxon>Streptophyta</taxon>
        <taxon>Embryophyta</taxon>
        <taxon>Tracheophyta</taxon>
        <taxon>Spermatophyta</taxon>
        <taxon>Magnoliopsida</taxon>
        <taxon>Liliopsida</taxon>
        <taxon>Poales</taxon>
        <taxon>Poaceae</taxon>
        <taxon>BOP clade</taxon>
        <taxon>Oryzoideae</taxon>
        <taxon>Oryzeae</taxon>
        <taxon>Oryzinae</taxon>
        <taxon>Oryza</taxon>
    </lineage>
</organism>
<dbReference type="Proteomes" id="UP000006038">
    <property type="component" value="Chromosome 6"/>
</dbReference>
<keyword evidence="4" id="KW-1185">Reference proteome</keyword>
<evidence type="ECO:0000256" key="1">
    <source>
        <dbReference type="SAM" id="Phobius"/>
    </source>
</evidence>
<evidence type="ECO:0000313" key="3">
    <source>
        <dbReference type="EnsemblPlants" id="OB06G15900.1"/>
    </source>
</evidence>
<evidence type="ECO:0008006" key="5">
    <source>
        <dbReference type="Google" id="ProtNLM"/>
    </source>
</evidence>
<evidence type="ECO:0000313" key="4">
    <source>
        <dbReference type="Proteomes" id="UP000006038"/>
    </source>
</evidence>
<evidence type="ECO:0000256" key="2">
    <source>
        <dbReference type="SAM" id="SignalP"/>
    </source>
</evidence>
<reference evidence="3" key="2">
    <citation type="submission" date="2013-04" db="UniProtKB">
        <authorList>
            <consortium name="EnsemblPlants"/>
        </authorList>
    </citation>
    <scope>IDENTIFICATION</scope>
</reference>
<keyword evidence="1" id="KW-1133">Transmembrane helix</keyword>
<feature type="transmembrane region" description="Helical" evidence="1">
    <location>
        <begin position="40"/>
        <end position="60"/>
    </location>
</feature>
<sequence>MASCVPPIVLVAFVLESTLAAPRKASPPLNPVARLVADDLLLAILATFELTCLLLFAHVGSLGAGGGATRHLAITTLAAAAAAALLAATLLSHVSTTGAAAWAQSSS</sequence>
<feature type="chain" id="PRO_5003774833" description="PGG domain-containing protein" evidence="2">
    <location>
        <begin position="21"/>
        <end position="107"/>
    </location>
</feature>
<reference evidence="3" key="1">
    <citation type="journal article" date="2013" name="Nat. Commun.">
        <title>Whole-genome sequencing of Oryza brachyantha reveals mechanisms underlying Oryza genome evolution.</title>
        <authorList>
            <person name="Chen J."/>
            <person name="Huang Q."/>
            <person name="Gao D."/>
            <person name="Wang J."/>
            <person name="Lang Y."/>
            <person name="Liu T."/>
            <person name="Li B."/>
            <person name="Bai Z."/>
            <person name="Luis Goicoechea J."/>
            <person name="Liang C."/>
            <person name="Chen C."/>
            <person name="Zhang W."/>
            <person name="Sun S."/>
            <person name="Liao Y."/>
            <person name="Zhang X."/>
            <person name="Yang L."/>
            <person name="Song C."/>
            <person name="Wang M."/>
            <person name="Shi J."/>
            <person name="Liu G."/>
            <person name="Liu J."/>
            <person name="Zhou H."/>
            <person name="Zhou W."/>
            <person name="Yu Q."/>
            <person name="An N."/>
            <person name="Chen Y."/>
            <person name="Cai Q."/>
            <person name="Wang B."/>
            <person name="Liu B."/>
            <person name="Min J."/>
            <person name="Huang Y."/>
            <person name="Wu H."/>
            <person name="Li Z."/>
            <person name="Zhang Y."/>
            <person name="Yin Y."/>
            <person name="Song W."/>
            <person name="Jiang J."/>
            <person name="Jackson S.A."/>
            <person name="Wing R.A."/>
            <person name="Wang J."/>
            <person name="Chen M."/>
        </authorList>
    </citation>
    <scope>NUCLEOTIDE SEQUENCE [LARGE SCALE GENOMIC DNA]</scope>
    <source>
        <strain evidence="3">cv. IRGC 101232</strain>
    </source>
</reference>
<feature type="signal peptide" evidence="2">
    <location>
        <begin position="1"/>
        <end position="20"/>
    </location>
</feature>
<dbReference type="AlphaFoldDB" id="J3MC46"/>
<proteinExistence type="predicted"/>
<keyword evidence="1" id="KW-0472">Membrane</keyword>
<name>J3MC46_ORYBR</name>
<protein>
    <recommendedName>
        <fullName evidence="5">PGG domain-containing protein</fullName>
    </recommendedName>
</protein>
<accession>J3MC46</accession>
<feature type="transmembrane region" description="Helical" evidence="1">
    <location>
        <begin position="72"/>
        <end position="91"/>
    </location>
</feature>
<dbReference type="Gramene" id="OB06G15900.1">
    <property type="protein sequence ID" value="OB06G15900.1"/>
    <property type="gene ID" value="OB06G15900"/>
</dbReference>